<reference evidence="2 3" key="1">
    <citation type="journal article" date="2016" name="Nat. Commun.">
        <title>Thousands of microbial genomes shed light on interconnected biogeochemical processes in an aquifer system.</title>
        <authorList>
            <person name="Anantharaman K."/>
            <person name="Brown C.T."/>
            <person name="Hug L.A."/>
            <person name="Sharon I."/>
            <person name="Castelle C.J."/>
            <person name="Probst A.J."/>
            <person name="Thomas B.C."/>
            <person name="Singh A."/>
            <person name="Wilkins M.J."/>
            <person name="Karaoz U."/>
            <person name="Brodie E.L."/>
            <person name="Williams K.H."/>
            <person name="Hubbard S.S."/>
            <person name="Banfield J.F."/>
        </authorList>
    </citation>
    <scope>NUCLEOTIDE SEQUENCE [LARGE SCALE GENOMIC DNA]</scope>
</reference>
<sequence length="710" mass="77012">MNLPFLQRQQSSQTRQREYLFALDLAYDHVASAIWTVANGKTQVISLGKIALWQESTAGSLLEACDQTLSDSTFQVDRSGRVQPDKIILGLPNDWIVDEKINPDKLKILKQVTKELSLTAVGFVVTPQAIVRYLYHTEGVPPTAIIVGISKSLLEVTLSRLGKIQSTQIVKRSSNLVSDLTEGVSRFLPQDMLPSRILLYNSGSSLEETKQILLGHPWQAPQTKLPFLHFPKIEILPPDFPVKAISLSGGSEVAQAIGLLPAQPTTSNQIEDVDDDTTDLGFFRNIDIAKQEPVLVEEPIEEKLISSPKSHLPSFSRLKFNFHLPAFKIQPPKFMGLIASVMALALCGIYFYWYFPTAEIQITLAPKEINTQFEAEADAGVSKLDLDAKILPATYIETEASGQKSRPSTGSKIIGDKATGEALILNGTSSPRSFPAGTVITSPSGLKFVLDASVEVASASGTADPNSYQPGRSKVGITAAAIGSEYNLSAGTQFRVGSFSFLDFVAKNEAALSGGSSRLVQVVSDKDMSLLKAELTSLVKEEVVTKLKNQVSENKNIIESSISLSTLLEKFSHDQGEVVDSISLDLTLKAAALSFSTQDIDQLVTQSLTSLIPSGFQQDKETNRAIQVKSLKGQKAQISVQVASRLIPILNTDQINTDISGKSQSYAKDYIGKLPNVSGSKIQIKSILPESLVGLPHISKNITITTNVSE</sequence>
<keyword evidence="1" id="KW-0812">Transmembrane</keyword>
<dbReference type="Proteomes" id="UP000176424">
    <property type="component" value="Unassembled WGS sequence"/>
</dbReference>
<comment type="caution">
    <text evidence="2">The sequence shown here is derived from an EMBL/GenBank/DDBJ whole genome shotgun (WGS) entry which is preliminary data.</text>
</comment>
<evidence type="ECO:0000313" key="2">
    <source>
        <dbReference type="EMBL" id="OGD10233.1"/>
    </source>
</evidence>
<dbReference type="AlphaFoldDB" id="A0A1F4ZUV0"/>
<keyword evidence="1" id="KW-0472">Membrane</keyword>
<keyword evidence="1" id="KW-1133">Transmembrane helix</keyword>
<feature type="transmembrane region" description="Helical" evidence="1">
    <location>
        <begin position="334"/>
        <end position="355"/>
    </location>
</feature>
<evidence type="ECO:0000256" key="1">
    <source>
        <dbReference type="SAM" id="Phobius"/>
    </source>
</evidence>
<accession>A0A1F4ZUV0</accession>
<gene>
    <name evidence="2" type="ORF">A2397_02570</name>
</gene>
<organism evidence="2 3">
    <name type="scientific">Candidatus Amesbacteria bacterium RIFOXYB1_FULL_44_23</name>
    <dbReference type="NCBI Taxonomy" id="1797263"/>
    <lineage>
        <taxon>Bacteria</taxon>
        <taxon>Candidatus Amesiibacteriota</taxon>
    </lineage>
</organism>
<proteinExistence type="predicted"/>
<protein>
    <recommendedName>
        <fullName evidence="4">Baseplate protein J-like domain-containing protein</fullName>
    </recommendedName>
</protein>
<name>A0A1F4ZUV0_9BACT</name>
<evidence type="ECO:0008006" key="4">
    <source>
        <dbReference type="Google" id="ProtNLM"/>
    </source>
</evidence>
<dbReference type="EMBL" id="MEXR01000009">
    <property type="protein sequence ID" value="OGD10233.1"/>
    <property type="molecule type" value="Genomic_DNA"/>
</dbReference>
<evidence type="ECO:0000313" key="3">
    <source>
        <dbReference type="Proteomes" id="UP000176424"/>
    </source>
</evidence>
<dbReference type="STRING" id="1797263.A2397_02570"/>